<organism evidence="2 3">
    <name type="scientific">Panicum hallii var. hallii</name>
    <dbReference type="NCBI Taxonomy" id="1504633"/>
    <lineage>
        <taxon>Eukaryota</taxon>
        <taxon>Viridiplantae</taxon>
        <taxon>Streptophyta</taxon>
        <taxon>Embryophyta</taxon>
        <taxon>Tracheophyta</taxon>
        <taxon>Spermatophyta</taxon>
        <taxon>Magnoliopsida</taxon>
        <taxon>Liliopsida</taxon>
        <taxon>Poales</taxon>
        <taxon>Poaceae</taxon>
        <taxon>PACMAD clade</taxon>
        <taxon>Panicoideae</taxon>
        <taxon>Panicodae</taxon>
        <taxon>Paniceae</taxon>
        <taxon>Panicinae</taxon>
        <taxon>Panicum</taxon>
        <taxon>Panicum sect. Panicum</taxon>
    </lineage>
</organism>
<dbReference type="Pfam" id="PF03140">
    <property type="entry name" value="DUF247"/>
    <property type="match status" value="1"/>
</dbReference>
<feature type="transmembrane region" description="Helical" evidence="1">
    <location>
        <begin position="491"/>
        <end position="511"/>
    </location>
</feature>
<dbReference type="AlphaFoldDB" id="A0A2T7CR65"/>
<keyword evidence="3" id="KW-1185">Reference proteome</keyword>
<accession>A0A2T7CR65</accession>
<dbReference type="InterPro" id="IPR004158">
    <property type="entry name" value="DUF247_pln"/>
</dbReference>
<keyword evidence="1" id="KW-0472">Membrane</keyword>
<sequence>MEPAAAWGPYCHQFQLSNWTVEEPAAGLPVEYASIDIPGTCGLQAYVPESSGGQQLVEYNYYHAASNSKHMSQQVGDVDGEAKISNDSHARSVVRQVLGEFKDDIGMTMAKMHRYPACLGAVDKCYTSPRIVAIGPYYHHRLDHLKQAEKVKHAAACHCVKRSGRLLEELYEAVVPIADAARRLYDKDVMAGISYDNFRHMMFFDACFLVQYMLMRGRTEVIDESLSGFMSPNRIDIFHDIMLLENQLPWEVVEIVMSFMPVPMSLISKKFVARMRHCMLPDDRHEPLQQKPFIWYEGYKPPHLLGLLRHYIVGKSDVDYPASMPKNIAFSVSAMELAEIGITLTANKTTELVDMRLINKVGTLFAELSLPPLSLDRDCASYLVNMVALELCTVKSFSEVKASYSAVCSYILLLAMLVYREEDVHELRARGILQGGGGLTNKEALRFFTSFQGLRFGPYYYHIMLQIESYRDRSRMKTKLLTLIHNHKKTIATVVTGIGAVGGIIATLLSIKKSL</sequence>
<evidence type="ECO:0000256" key="1">
    <source>
        <dbReference type="SAM" id="Phobius"/>
    </source>
</evidence>
<gene>
    <name evidence="2" type="ORF">GQ55_8G256400</name>
</gene>
<dbReference type="Proteomes" id="UP000244336">
    <property type="component" value="Chromosome 8"/>
</dbReference>
<dbReference type="PANTHER" id="PTHR31549">
    <property type="entry name" value="PROTEIN, PUTATIVE (DUF247)-RELATED-RELATED"/>
    <property type="match status" value="1"/>
</dbReference>
<keyword evidence="1" id="KW-0812">Transmembrane</keyword>
<proteinExistence type="predicted"/>
<dbReference type="OrthoDB" id="681545at2759"/>
<evidence type="ECO:0000313" key="2">
    <source>
        <dbReference type="EMBL" id="PUZ45835.1"/>
    </source>
</evidence>
<name>A0A2T7CR65_9POAL</name>
<dbReference type="PANTHER" id="PTHR31549:SF265">
    <property type="match status" value="1"/>
</dbReference>
<protein>
    <submittedName>
        <fullName evidence="2">Uncharacterized protein</fullName>
    </submittedName>
</protein>
<dbReference type="Gramene" id="PUZ45835">
    <property type="protein sequence ID" value="PUZ45835"/>
    <property type="gene ID" value="GQ55_8G256400"/>
</dbReference>
<keyword evidence="1" id="KW-1133">Transmembrane helix</keyword>
<dbReference type="STRING" id="1504633.A0A2T7CR65"/>
<reference evidence="2 3" key="1">
    <citation type="submission" date="2018-04" db="EMBL/GenBank/DDBJ databases">
        <title>WGS assembly of Panicum hallii var. hallii HAL2.</title>
        <authorList>
            <person name="Lovell J."/>
            <person name="Jenkins J."/>
            <person name="Lowry D."/>
            <person name="Mamidi S."/>
            <person name="Sreedasyam A."/>
            <person name="Weng X."/>
            <person name="Barry K."/>
            <person name="Bonette J."/>
            <person name="Campitelli B."/>
            <person name="Daum C."/>
            <person name="Gordon S."/>
            <person name="Gould B."/>
            <person name="Lipzen A."/>
            <person name="MacQueen A."/>
            <person name="Palacio-Mejia J."/>
            <person name="Plott C."/>
            <person name="Shakirov E."/>
            <person name="Shu S."/>
            <person name="Yoshinaga Y."/>
            <person name="Zane M."/>
            <person name="Rokhsar D."/>
            <person name="Grimwood J."/>
            <person name="Schmutz J."/>
            <person name="Juenger T."/>
        </authorList>
    </citation>
    <scope>NUCLEOTIDE SEQUENCE [LARGE SCALE GENOMIC DNA]</scope>
    <source>
        <strain evidence="3">cv. HAL2</strain>
    </source>
</reference>
<dbReference type="EMBL" id="CM009756">
    <property type="protein sequence ID" value="PUZ45835.1"/>
    <property type="molecule type" value="Genomic_DNA"/>
</dbReference>
<evidence type="ECO:0000313" key="3">
    <source>
        <dbReference type="Proteomes" id="UP000244336"/>
    </source>
</evidence>